<evidence type="ECO:0000313" key="7">
    <source>
        <dbReference type="Proteomes" id="UP001055114"/>
    </source>
</evidence>
<evidence type="ECO:0000313" key="4">
    <source>
        <dbReference type="EMBL" id="MTV03473.1"/>
    </source>
</evidence>
<protein>
    <recommendedName>
        <fullName evidence="1">DUF6565 domain-containing protein</fullName>
    </recommendedName>
</protein>
<gene>
    <name evidence="2" type="ORF">CE91St3_18090</name>
    <name evidence="3" type="ORF">GMD92_16375</name>
    <name evidence="4" type="ORF">GME02_17880</name>
</gene>
<dbReference type="Proteomes" id="UP000448908">
    <property type="component" value="Unassembled WGS sequence"/>
</dbReference>
<dbReference type="AlphaFoldDB" id="A0A355VIW9"/>
<dbReference type="InterPro" id="IPR046695">
    <property type="entry name" value="DUF6565"/>
</dbReference>
<dbReference type="GeneID" id="49202251"/>
<dbReference type="EMBL" id="WNDA01000030">
    <property type="protein sequence ID" value="MTU70593.1"/>
    <property type="molecule type" value="Genomic_DNA"/>
</dbReference>
<dbReference type="RefSeq" id="WP_005639400.1">
    <property type="nucleotide sequence ID" value="NZ_BAABYG010000001.1"/>
</dbReference>
<evidence type="ECO:0000259" key="1">
    <source>
        <dbReference type="Pfam" id="PF20203"/>
    </source>
</evidence>
<evidence type="ECO:0000313" key="2">
    <source>
        <dbReference type="EMBL" id="GKH71946.1"/>
    </source>
</evidence>
<evidence type="ECO:0000313" key="5">
    <source>
        <dbReference type="Proteomes" id="UP000448908"/>
    </source>
</evidence>
<sequence>MKTRLMMFVAVIALFVFNGCSDSKESYVKDFKKFIEKVEAAGSDYTEEDWKKADEKFETFTGDRYEKFSSELTIDEQIEITKLKATYATRRGLSNLKNGVDKLLDSDILKMEKNKK</sequence>
<comment type="caution">
    <text evidence="2">The sequence shown here is derived from an EMBL/GenBank/DDBJ whole genome shotgun (WGS) entry which is preliminary data.</text>
</comment>
<dbReference type="EMBL" id="WNDD01000025">
    <property type="protein sequence ID" value="MTV03473.1"/>
    <property type="molecule type" value="Genomic_DNA"/>
</dbReference>
<accession>A0A355VIW9</accession>
<reference evidence="2" key="2">
    <citation type="submission" date="2022-01" db="EMBL/GenBank/DDBJ databases">
        <title>Novel bile acid biosynthetic pathways are enriched in the microbiome of centenarians.</title>
        <authorList>
            <person name="Sato Y."/>
            <person name="Atarashi K."/>
            <person name="Plichta R.D."/>
            <person name="Arai Y."/>
            <person name="Sasajima S."/>
            <person name="Kearney M.S."/>
            <person name="Suda W."/>
            <person name="Takeshita K."/>
            <person name="Sasaki T."/>
            <person name="Okamoto S."/>
            <person name="Skelly N.A."/>
            <person name="Okamura Y."/>
            <person name="Vlamakis H."/>
            <person name="Li Y."/>
            <person name="Tanoue T."/>
            <person name="Takei H."/>
            <person name="Nittono H."/>
            <person name="Narushima S."/>
            <person name="Irie J."/>
            <person name="Itoh H."/>
            <person name="Moriya K."/>
            <person name="Sugiura Y."/>
            <person name="Suematsu M."/>
            <person name="Moritoki N."/>
            <person name="Shibata S."/>
            <person name="Littman R.D."/>
            <person name="Fischbach A.M."/>
            <person name="Uwamino Y."/>
            <person name="Inoue T."/>
            <person name="Honda A."/>
            <person name="Hattori M."/>
            <person name="Murai T."/>
            <person name="Xavier J.R."/>
            <person name="Hirose N."/>
            <person name="Honda K."/>
        </authorList>
    </citation>
    <scope>NUCLEOTIDE SEQUENCE</scope>
    <source>
        <strain evidence="2">CE91-St3</strain>
    </source>
</reference>
<dbReference type="Proteomes" id="UP000482671">
    <property type="component" value="Unassembled WGS sequence"/>
</dbReference>
<evidence type="ECO:0000313" key="3">
    <source>
        <dbReference type="EMBL" id="MTU70593.1"/>
    </source>
</evidence>
<dbReference type="OrthoDB" id="1097492at2"/>
<reference evidence="5 6" key="1">
    <citation type="journal article" date="2019" name="Nat. Med.">
        <title>A library of human gut bacterial isolates paired with longitudinal multiomics data enables mechanistic microbiome research.</title>
        <authorList>
            <person name="Poyet M."/>
            <person name="Groussin M."/>
            <person name="Gibbons S.M."/>
            <person name="Avila-Pacheco J."/>
            <person name="Jiang X."/>
            <person name="Kearney S.M."/>
            <person name="Perrotta A.R."/>
            <person name="Berdy B."/>
            <person name="Zhao S."/>
            <person name="Lieberman T.D."/>
            <person name="Swanson P.K."/>
            <person name="Smith M."/>
            <person name="Roesemann S."/>
            <person name="Alexander J.E."/>
            <person name="Rich S.A."/>
            <person name="Livny J."/>
            <person name="Vlamakis H."/>
            <person name="Clish C."/>
            <person name="Bullock K."/>
            <person name="Deik A."/>
            <person name="Scott J."/>
            <person name="Pierce K.A."/>
            <person name="Xavier R.J."/>
            <person name="Alm E.J."/>
        </authorList>
    </citation>
    <scope>NUCLEOTIDE SEQUENCE [LARGE SCALE GENOMIC DNA]</scope>
    <source>
        <strain evidence="4 6">BIOML-A11</strain>
        <strain evidence="3 5">BIOML-A16</strain>
    </source>
</reference>
<organism evidence="2 7">
    <name type="scientific">Parabacteroides merdae</name>
    <dbReference type="NCBI Taxonomy" id="46503"/>
    <lineage>
        <taxon>Bacteria</taxon>
        <taxon>Pseudomonadati</taxon>
        <taxon>Bacteroidota</taxon>
        <taxon>Bacteroidia</taxon>
        <taxon>Bacteroidales</taxon>
        <taxon>Tannerellaceae</taxon>
        <taxon>Parabacteroides</taxon>
    </lineage>
</organism>
<evidence type="ECO:0000313" key="6">
    <source>
        <dbReference type="Proteomes" id="UP000482671"/>
    </source>
</evidence>
<name>A0A355VIW9_9BACT</name>
<dbReference type="Proteomes" id="UP001055114">
    <property type="component" value="Unassembled WGS sequence"/>
</dbReference>
<dbReference type="Pfam" id="PF20203">
    <property type="entry name" value="DUF6565"/>
    <property type="match status" value="1"/>
</dbReference>
<dbReference type="EMBL" id="BQNZ01000001">
    <property type="protein sequence ID" value="GKH71946.1"/>
    <property type="molecule type" value="Genomic_DNA"/>
</dbReference>
<feature type="domain" description="DUF6565" evidence="1">
    <location>
        <begin position="38"/>
        <end position="105"/>
    </location>
</feature>
<dbReference type="STRING" id="46503.ERS852463_03425"/>
<proteinExistence type="predicted"/>